<dbReference type="InterPro" id="IPR036388">
    <property type="entry name" value="WH-like_DNA-bd_sf"/>
</dbReference>
<feature type="domain" description="RNA polymerase sigma-70 region 2" evidence="6">
    <location>
        <begin position="21"/>
        <end position="78"/>
    </location>
</feature>
<reference evidence="8" key="1">
    <citation type="submission" date="2022-05" db="EMBL/GenBank/DDBJ databases">
        <title>Schlegelella sp. nov., isolated from mangrove soil.</title>
        <authorList>
            <person name="Liu Y."/>
            <person name="Ge X."/>
            <person name="Liu W."/>
        </authorList>
    </citation>
    <scope>NUCLEOTIDE SEQUENCE</scope>
    <source>
        <strain evidence="8">S2-27</strain>
    </source>
</reference>
<evidence type="ECO:0000256" key="2">
    <source>
        <dbReference type="ARBA" id="ARBA00023015"/>
    </source>
</evidence>
<dbReference type="RefSeq" id="WP_251781504.1">
    <property type="nucleotide sequence ID" value="NZ_JAMKFE010000028.1"/>
</dbReference>
<keyword evidence="2" id="KW-0805">Transcription regulation</keyword>
<comment type="caution">
    <text evidence="8">The sequence shown here is derived from an EMBL/GenBank/DDBJ whole genome shotgun (WGS) entry which is preliminary data.</text>
</comment>
<dbReference type="InterPro" id="IPR007627">
    <property type="entry name" value="RNA_pol_sigma70_r2"/>
</dbReference>
<dbReference type="PANTHER" id="PTHR43133">
    <property type="entry name" value="RNA POLYMERASE ECF-TYPE SIGMA FACTO"/>
    <property type="match status" value="1"/>
</dbReference>
<sequence>MTAEERLSLLGHTFVGQREGLRRAALAIVGSRERAEDVVQDAYLKVCDASKVLDIRQPISYCFQVVRNLALDYWRRSAFESQLLVHEEEGQEVPAAQASPEQHAMSRQYLALCDKVLAELPERTRRVFEMYHLAEMTQRDIGVALGISLGLVNSTLREATDALLRRRCLLEKESERFLPARKGAAPGRRAKGPGGGDRSRDCPLSDGCGSDKEEQWMPLRVVRAEA</sequence>
<evidence type="ECO:0000256" key="4">
    <source>
        <dbReference type="ARBA" id="ARBA00023163"/>
    </source>
</evidence>
<dbReference type="InterPro" id="IPR039425">
    <property type="entry name" value="RNA_pol_sigma-70-like"/>
</dbReference>
<accession>A0ABT0YW25</accession>
<dbReference type="InterPro" id="IPR014284">
    <property type="entry name" value="RNA_pol_sigma-70_dom"/>
</dbReference>
<feature type="region of interest" description="Disordered" evidence="5">
    <location>
        <begin position="180"/>
        <end position="213"/>
    </location>
</feature>
<protein>
    <submittedName>
        <fullName evidence="8">Sigma-70 family RNA polymerase sigma factor</fullName>
    </submittedName>
</protein>
<dbReference type="NCBIfam" id="TIGR02937">
    <property type="entry name" value="sigma70-ECF"/>
    <property type="match status" value="1"/>
</dbReference>
<feature type="domain" description="RNA polymerase sigma factor 70 region 4 type 2" evidence="7">
    <location>
        <begin position="115"/>
        <end position="159"/>
    </location>
</feature>
<dbReference type="PANTHER" id="PTHR43133:SF63">
    <property type="entry name" value="RNA POLYMERASE SIGMA FACTOR FECI-RELATED"/>
    <property type="match status" value="1"/>
</dbReference>
<dbReference type="Gene3D" id="1.10.1740.10">
    <property type="match status" value="1"/>
</dbReference>
<name>A0ABT0YW25_9BURK</name>
<evidence type="ECO:0000256" key="3">
    <source>
        <dbReference type="ARBA" id="ARBA00023082"/>
    </source>
</evidence>
<dbReference type="Gene3D" id="1.10.10.10">
    <property type="entry name" value="Winged helix-like DNA-binding domain superfamily/Winged helix DNA-binding domain"/>
    <property type="match status" value="1"/>
</dbReference>
<evidence type="ECO:0000256" key="5">
    <source>
        <dbReference type="SAM" id="MobiDB-lite"/>
    </source>
</evidence>
<dbReference type="Proteomes" id="UP001165541">
    <property type="component" value="Unassembled WGS sequence"/>
</dbReference>
<evidence type="ECO:0000313" key="9">
    <source>
        <dbReference type="Proteomes" id="UP001165541"/>
    </source>
</evidence>
<dbReference type="InterPro" id="IPR013325">
    <property type="entry name" value="RNA_pol_sigma_r2"/>
</dbReference>
<dbReference type="InterPro" id="IPR013249">
    <property type="entry name" value="RNA_pol_sigma70_r4_t2"/>
</dbReference>
<evidence type="ECO:0000259" key="7">
    <source>
        <dbReference type="Pfam" id="PF08281"/>
    </source>
</evidence>
<dbReference type="Pfam" id="PF04542">
    <property type="entry name" value="Sigma70_r2"/>
    <property type="match status" value="1"/>
</dbReference>
<comment type="similarity">
    <text evidence="1">Belongs to the sigma-70 factor family. ECF subfamily.</text>
</comment>
<feature type="compositionally biased region" description="Basic and acidic residues" evidence="5">
    <location>
        <begin position="197"/>
        <end position="213"/>
    </location>
</feature>
<dbReference type="EMBL" id="JAMKFE010000028">
    <property type="protein sequence ID" value="MCM5682959.1"/>
    <property type="molecule type" value="Genomic_DNA"/>
</dbReference>
<gene>
    <name evidence="8" type="ORF">M8A51_25840</name>
</gene>
<dbReference type="InterPro" id="IPR013324">
    <property type="entry name" value="RNA_pol_sigma_r3/r4-like"/>
</dbReference>
<evidence type="ECO:0000313" key="8">
    <source>
        <dbReference type="EMBL" id="MCM5682959.1"/>
    </source>
</evidence>
<keyword evidence="4" id="KW-0804">Transcription</keyword>
<evidence type="ECO:0000259" key="6">
    <source>
        <dbReference type="Pfam" id="PF04542"/>
    </source>
</evidence>
<proteinExistence type="inferred from homology"/>
<dbReference type="Pfam" id="PF08281">
    <property type="entry name" value="Sigma70_r4_2"/>
    <property type="match status" value="1"/>
</dbReference>
<keyword evidence="3" id="KW-0731">Sigma factor</keyword>
<dbReference type="SUPFAM" id="SSF88946">
    <property type="entry name" value="Sigma2 domain of RNA polymerase sigma factors"/>
    <property type="match status" value="1"/>
</dbReference>
<evidence type="ECO:0000256" key="1">
    <source>
        <dbReference type="ARBA" id="ARBA00010641"/>
    </source>
</evidence>
<organism evidence="8 9">
    <name type="scientific">Caldimonas mangrovi</name>
    <dbReference type="NCBI Taxonomy" id="2944811"/>
    <lineage>
        <taxon>Bacteria</taxon>
        <taxon>Pseudomonadati</taxon>
        <taxon>Pseudomonadota</taxon>
        <taxon>Betaproteobacteria</taxon>
        <taxon>Burkholderiales</taxon>
        <taxon>Sphaerotilaceae</taxon>
        <taxon>Caldimonas</taxon>
    </lineage>
</organism>
<keyword evidence="9" id="KW-1185">Reference proteome</keyword>
<dbReference type="SUPFAM" id="SSF88659">
    <property type="entry name" value="Sigma3 and sigma4 domains of RNA polymerase sigma factors"/>
    <property type="match status" value="1"/>
</dbReference>